<reference evidence="2" key="1">
    <citation type="submission" date="2019-12" db="EMBL/GenBank/DDBJ databases">
        <title>Novel species isolated from a subtropical stream in China.</title>
        <authorList>
            <person name="Lu H."/>
        </authorList>
    </citation>
    <scope>NUCLEOTIDE SEQUENCE [LARGE SCALE GENOMIC DNA]</scope>
    <source>
        <strain evidence="2">FT81W</strain>
    </source>
</reference>
<proteinExistence type="predicted"/>
<feature type="domain" description="Putative exodeoxyribonuclease 8 PDDEXK-like" evidence="1">
    <location>
        <begin position="38"/>
        <end position="260"/>
    </location>
</feature>
<organism evidence="2 3">
    <name type="scientific">Duganella vulcania</name>
    <dbReference type="NCBI Taxonomy" id="2692166"/>
    <lineage>
        <taxon>Bacteria</taxon>
        <taxon>Pseudomonadati</taxon>
        <taxon>Pseudomonadota</taxon>
        <taxon>Betaproteobacteria</taxon>
        <taxon>Burkholderiales</taxon>
        <taxon>Oxalobacteraceae</taxon>
        <taxon>Telluria group</taxon>
        <taxon>Duganella</taxon>
    </lineage>
</organism>
<evidence type="ECO:0000313" key="2">
    <source>
        <dbReference type="EMBL" id="MYM92796.1"/>
    </source>
</evidence>
<dbReference type="InterPro" id="IPR011604">
    <property type="entry name" value="PDDEXK-like_dom_sf"/>
</dbReference>
<accession>A0A845GHL0</accession>
<evidence type="ECO:0000313" key="3">
    <source>
        <dbReference type="Proteomes" id="UP000447355"/>
    </source>
</evidence>
<dbReference type="Gene3D" id="3.90.320.10">
    <property type="match status" value="1"/>
</dbReference>
<name>A0A845GHL0_9BURK</name>
<dbReference type="RefSeq" id="WP_161082052.1">
    <property type="nucleotide sequence ID" value="NZ_WWCX01000001.1"/>
</dbReference>
<evidence type="ECO:0000259" key="1">
    <source>
        <dbReference type="Pfam" id="PF12684"/>
    </source>
</evidence>
<dbReference type="Proteomes" id="UP000447355">
    <property type="component" value="Unassembled WGS sequence"/>
</dbReference>
<dbReference type="Pfam" id="PF12684">
    <property type="entry name" value="DUF3799"/>
    <property type="match status" value="1"/>
</dbReference>
<gene>
    <name evidence="2" type="ORF">GTP90_02840</name>
</gene>
<sequence>MQDISQFLSRFGLLEREGIYPDMSHEDYHADRSAVNGSKLKLMLKSPRLYLRAPACSANTPSTSLGSAIHAALLESDRFSAQYIVKPTFNRRTKAGKADEAAFVRDHPGSFFISAKDAWIIKNVRESVLQHQGARRLLTRGVAERAMFWRDERTGLMCKTKPDLERDGIIVDIKSTTDASKQEFRHSIARLHYDLTAFMQQLGVKRITGETKQVVYIAVETEEPFNTAVYIASDAQLASGQAKFEFATDRLKYCLSTGDWFGYQPQGIPEEIDVAGWGLLQSQPVGTIARI</sequence>
<dbReference type="InterPro" id="IPR024432">
    <property type="entry name" value="Put_RecE_PDDEXK-like_dom"/>
</dbReference>
<dbReference type="EMBL" id="WWCX01000001">
    <property type="protein sequence ID" value="MYM92796.1"/>
    <property type="molecule type" value="Genomic_DNA"/>
</dbReference>
<comment type="caution">
    <text evidence="2">The sequence shown here is derived from an EMBL/GenBank/DDBJ whole genome shotgun (WGS) entry which is preliminary data.</text>
</comment>
<dbReference type="AlphaFoldDB" id="A0A845GHL0"/>
<protein>
    <recommendedName>
        <fullName evidence="1">Putative exodeoxyribonuclease 8 PDDEXK-like domain-containing protein</fullName>
    </recommendedName>
</protein>